<evidence type="ECO:0000256" key="6">
    <source>
        <dbReference type="ARBA" id="ARBA00023125"/>
    </source>
</evidence>
<dbReference type="SMART" id="SM00448">
    <property type="entry name" value="REC"/>
    <property type="match status" value="1"/>
</dbReference>
<dbReference type="EMBL" id="FQTW01000003">
    <property type="protein sequence ID" value="SHE60786.1"/>
    <property type="molecule type" value="Genomic_DNA"/>
</dbReference>
<dbReference type="GO" id="GO:0005829">
    <property type="term" value="C:cytosol"/>
    <property type="evidence" value="ECO:0007669"/>
    <property type="project" value="TreeGrafter"/>
</dbReference>
<dbReference type="GO" id="GO:0000976">
    <property type="term" value="F:transcription cis-regulatory region binding"/>
    <property type="evidence" value="ECO:0007669"/>
    <property type="project" value="TreeGrafter"/>
</dbReference>
<accession>A0A1M4UVM4</accession>
<protein>
    <recommendedName>
        <fullName evidence="2">histidine kinase</fullName>
        <ecNumber evidence="2">2.7.13.3</ecNumber>
    </recommendedName>
</protein>
<dbReference type="InterPro" id="IPR001789">
    <property type="entry name" value="Sig_transdc_resp-reg_receiver"/>
</dbReference>
<dbReference type="OrthoDB" id="9124519at2"/>
<proteinExistence type="predicted"/>
<keyword evidence="6" id="KW-0238">DNA-binding</keyword>
<dbReference type="InterPro" id="IPR035965">
    <property type="entry name" value="PAS-like_dom_sf"/>
</dbReference>
<dbReference type="STRING" id="1155689.SAMN05444278_103124"/>
<dbReference type="InterPro" id="IPR000014">
    <property type="entry name" value="PAS"/>
</dbReference>
<dbReference type="InterPro" id="IPR039420">
    <property type="entry name" value="WalR-like"/>
</dbReference>
<evidence type="ECO:0000259" key="9">
    <source>
        <dbReference type="PROSITE" id="PS50110"/>
    </source>
</evidence>
<dbReference type="NCBIfam" id="TIGR00229">
    <property type="entry name" value="sensory_box"/>
    <property type="match status" value="1"/>
</dbReference>
<dbReference type="InterPro" id="IPR036097">
    <property type="entry name" value="HisK_dim/P_sf"/>
</dbReference>
<dbReference type="Gene3D" id="1.10.287.130">
    <property type="match status" value="1"/>
</dbReference>
<dbReference type="RefSeq" id="WP_073192574.1">
    <property type="nucleotide sequence ID" value="NZ_FQTW01000003.1"/>
</dbReference>
<dbReference type="PANTHER" id="PTHR48111:SF1">
    <property type="entry name" value="TWO-COMPONENT RESPONSE REGULATOR ORR33"/>
    <property type="match status" value="1"/>
</dbReference>
<keyword evidence="3 8" id="KW-0597">Phosphoprotein</keyword>
<dbReference type="GO" id="GO:0006355">
    <property type="term" value="P:regulation of DNA-templated transcription"/>
    <property type="evidence" value="ECO:0007669"/>
    <property type="project" value="TreeGrafter"/>
</dbReference>
<feature type="domain" description="Response regulatory" evidence="9">
    <location>
        <begin position="9"/>
        <end position="125"/>
    </location>
</feature>
<dbReference type="GO" id="GO:0000155">
    <property type="term" value="F:phosphorelay sensor kinase activity"/>
    <property type="evidence" value="ECO:0007669"/>
    <property type="project" value="InterPro"/>
</dbReference>
<evidence type="ECO:0000256" key="3">
    <source>
        <dbReference type="ARBA" id="ARBA00022553"/>
    </source>
</evidence>
<dbReference type="EC" id="2.7.13.3" evidence="2"/>
<evidence type="ECO:0000313" key="10">
    <source>
        <dbReference type="EMBL" id="SHE60786.1"/>
    </source>
</evidence>
<organism evidence="10 11">
    <name type="scientific">Psychroflexus salarius</name>
    <dbReference type="NCBI Taxonomy" id="1155689"/>
    <lineage>
        <taxon>Bacteria</taxon>
        <taxon>Pseudomonadati</taxon>
        <taxon>Bacteroidota</taxon>
        <taxon>Flavobacteriia</taxon>
        <taxon>Flavobacteriales</taxon>
        <taxon>Flavobacteriaceae</taxon>
        <taxon>Psychroflexus</taxon>
    </lineage>
</organism>
<dbReference type="Proteomes" id="UP000184462">
    <property type="component" value="Unassembled WGS sequence"/>
</dbReference>
<dbReference type="Gene3D" id="3.30.450.20">
    <property type="entry name" value="PAS domain"/>
    <property type="match status" value="1"/>
</dbReference>
<evidence type="ECO:0000256" key="5">
    <source>
        <dbReference type="ARBA" id="ARBA00023015"/>
    </source>
</evidence>
<dbReference type="AlphaFoldDB" id="A0A1M4UVM4"/>
<dbReference type="InterPro" id="IPR011006">
    <property type="entry name" value="CheY-like_superfamily"/>
</dbReference>
<sequence>MNISENTYHILLVEDNPGDAFLVKDYLSEKIINPIIDHVTNFQQAEALLKEKNFDIILLDLSLPDLDGKKLINKIVSLSRDTPILILTGFPDIDFSLDSLKLGVSDYLVKDELNATALFKSIVYNIERKKTFSRLETSEKRYSDLFHLSPQPMWVYNEKTLRFLDVNKATIEKYGYNKDEFLKLKLTDIQNTFSGKLNALLQNTKGREKMFLQNLSQHKTKNGDLIKVEIKNTRINYKQGYAILCIATDISERLSYFQALKKQNEKLSEIAWIQSHMVRSPLTKIMGIVDLLKNEGISDEEFDYLIKSLEDSSKDLDQIIRKINKKSKNINLNQGLS</sequence>
<dbReference type="GO" id="GO:0000156">
    <property type="term" value="F:phosphorelay response regulator activity"/>
    <property type="evidence" value="ECO:0007669"/>
    <property type="project" value="TreeGrafter"/>
</dbReference>
<keyword evidence="11" id="KW-1185">Reference proteome</keyword>
<name>A0A1M4UVM4_9FLAO</name>
<gene>
    <name evidence="10" type="ORF">SAMN05444278_103124</name>
</gene>
<dbReference type="PROSITE" id="PS50110">
    <property type="entry name" value="RESPONSE_REGULATORY"/>
    <property type="match status" value="1"/>
</dbReference>
<evidence type="ECO:0000313" key="11">
    <source>
        <dbReference type="Proteomes" id="UP000184462"/>
    </source>
</evidence>
<dbReference type="GO" id="GO:0032993">
    <property type="term" value="C:protein-DNA complex"/>
    <property type="evidence" value="ECO:0007669"/>
    <property type="project" value="TreeGrafter"/>
</dbReference>
<dbReference type="SUPFAM" id="SSF52172">
    <property type="entry name" value="CheY-like"/>
    <property type="match status" value="1"/>
</dbReference>
<evidence type="ECO:0000256" key="4">
    <source>
        <dbReference type="ARBA" id="ARBA00023012"/>
    </source>
</evidence>
<keyword evidence="5" id="KW-0805">Transcription regulation</keyword>
<dbReference type="Gene3D" id="3.40.50.2300">
    <property type="match status" value="1"/>
</dbReference>
<dbReference type="InterPro" id="IPR003661">
    <property type="entry name" value="HisK_dim/P_dom"/>
</dbReference>
<dbReference type="SUPFAM" id="SSF55785">
    <property type="entry name" value="PYP-like sensor domain (PAS domain)"/>
    <property type="match status" value="1"/>
</dbReference>
<dbReference type="PANTHER" id="PTHR48111">
    <property type="entry name" value="REGULATOR OF RPOS"/>
    <property type="match status" value="1"/>
</dbReference>
<reference evidence="10 11" key="1">
    <citation type="submission" date="2016-11" db="EMBL/GenBank/DDBJ databases">
        <authorList>
            <person name="Jaros S."/>
            <person name="Januszkiewicz K."/>
            <person name="Wedrychowicz H."/>
        </authorList>
    </citation>
    <scope>NUCLEOTIDE SEQUENCE [LARGE SCALE GENOMIC DNA]</scope>
    <source>
        <strain evidence="10 11">DSM 25661</strain>
    </source>
</reference>
<dbReference type="Pfam" id="PF00072">
    <property type="entry name" value="Response_reg"/>
    <property type="match status" value="1"/>
</dbReference>
<evidence type="ECO:0000256" key="7">
    <source>
        <dbReference type="ARBA" id="ARBA00023163"/>
    </source>
</evidence>
<dbReference type="Pfam" id="PF13426">
    <property type="entry name" value="PAS_9"/>
    <property type="match status" value="1"/>
</dbReference>
<feature type="modified residue" description="4-aspartylphosphate" evidence="8">
    <location>
        <position position="60"/>
    </location>
</feature>
<dbReference type="SUPFAM" id="SSF47384">
    <property type="entry name" value="Homodimeric domain of signal transducing histidine kinase"/>
    <property type="match status" value="1"/>
</dbReference>
<evidence type="ECO:0000256" key="8">
    <source>
        <dbReference type="PROSITE-ProRule" id="PRU00169"/>
    </source>
</evidence>
<evidence type="ECO:0000256" key="2">
    <source>
        <dbReference type="ARBA" id="ARBA00012438"/>
    </source>
</evidence>
<evidence type="ECO:0000256" key="1">
    <source>
        <dbReference type="ARBA" id="ARBA00000085"/>
    </source>
</evidence>
<keyword evidence="4" id="KW-0902">Two-component regulatory system</keyword>
<keyword evidence="7" id="KW-0804">Transcription</keyword>
<dbReference type="CDD" id="cd00082">
    <property type="entry name" value="HisKA"/>
    <property type="match status" value="1"/>
</dbReference>
<dbReference type="CDD" id="cd00156">
    <property type="entry name" value="REC"/>
    <property type="match status" value="1"/>
</dbReference>
<comment type="catalytic activity">
    <reaction evidence="1">
        <text>ATP + protein L-histidine = ADP + protein N-phospho-L-histidine.</text>
        <dbReference type="EC" id="2.7.13.3"/>
    </reaction>
</comment>